<accession>A0A1M5TUP7</accession>
<evidence type="ECO:0000313" key="1">
    <source>
        <dbReference type="EMBL" id="SHH54502.1"/>
    </source>
</evidence>
<protein>
    <submittedName>
        <fullName evidence="1">Uncharacterized protein</fullName>
    </submittedName>
</protein>
<keyword evidence="2" id="KW-1185">Reference proteome</keyword>
<dbReference type="RefSeq" id="WP_067655954.1">
    <property type="nucleotide sequence ID" value="NZ_FQXG01000003.1"/>
</dbReference>
<proteinExistence type="predicted"/>
<dbReference type="AlphaFoldDB" id="A0A1M5TUP7"/>
<dbReference type="EMBL" id="FQXG01000003">
    <property type="protein sequence ID" value="SHH54502.1"/>
    <property type="molecule type" value="Genomic_DNA"/>
</dbReference>
<evidence type="ECO:0000313" key="2">
    <source>
        <dbReference type="Proteomes" id="UP000184268"/>
    </source>
</evidence>
<organism evidence="1 2">
    <name type="scientific">Ferrimonas marina</name>
    <dbReference type="NCBI Taxonomy" id="299255"/>
    <lineage>
        <taxon>Bacteria</taxon>
        <taxon>Pseudomonadati</taxon>
        <taxon>Pseudomonadota</taxon>
        <taxon>Gammaproteobacteria</taxon>
        <taxon>Alteromonadales</taxon>
        <taxon>Ferrimonadaceae</taxon>
        <taxon>Ferrimonas</taxon>
    </lineage>
</organism>
<sequence length="338" mass="37835">MDLNNNTLNQSLGTKIRELYGRTLKAEQSYASYAAAQQLLTIETELDSLKLKAQKLAHAAPSVSEAIHKGIESIETAAEQHRASCSQNSLSAAEYREIRDKSVRDYLESVEKFTSAGGKGFYDVSLTMEADQQDARDVFTASIEALQRDGQDIQLVHQDNHNITVVMPSALLEPLEYEIEERAPTMIGRNESDCADNPKFTAHFVQPYLAIEGRPEPIASIKHWRALLSDRGFRPDYVPRLMGYTHTQLAHNAFGHKVQSQYGEVITDPLYDAAETAFSCLAPTPQKELALEAFSRSAHAYSEDEKALLDQFTEHTSLNIKDDLVLYALSNKREIELL</sequence>
<dbReference type="STRING" id="299255.SAMN02745129_2286"/>
<name>A0A1M5TUP7_9GAMM</name>
<reference evidence="2" key="1">
    <citation type="submission" date="2016-11" db="EMBL/GenBank/DDBJ databases">
        <authorList>
            <person name="Varghese N."/>
            <person name="Submissions S."/>
        </authorList>
    </citation>
    <scope>NUCLEOTIDE SEQUENCE [LARGE SCALE GENOMIC DNA]</scope>
    <source>
        <strain evidence="2">DSM 16917</strain>
    </source>
</reference>
<dbReference type="Proteomes" id="UP000184268">
    <property type="component" value="Unassembled WGS sequence"/>
</dbReference>
<gene>
    <name evidence="1" type="ORF">SAMN02745129_2286</name>
</gene>